<protein>
    <submittedName>
        <fullName evidence="1">Uncharacterized protein</fullName>
    </submittedName>
</protein>
<proteinExistence type="predicted"/>
<sequence>MTTARNDFQIRSESRGARWVAWVTQGSDDQPLDSVLLVGQTRDEAESNAQAWADKLAGDPVLIRG</sequence>
<accession>A0A381SHY8</accession>
<reference evidence="1" key="1">
    <citation type="submission" date="2018-05" db="EMBL/GenBank/DDBJ databases">
        <authorList>
            <person name="Lanie J.A."/>
            <person name="Ng W.-L."/>
            <person name="Kazmierczak K.M."/>
            <person name="Andrzejewski T.M."/>
            <person name="Davidsen T.M."/>
            <person name="Wayne K.J."/>
            <person name="Tettelin H."/>
            <person name="Glass J.I."/>
            <person name="Rusch D."/>
            <person name="Podicherti R."/>
            <person name="Tsui H.-C.T."/>
            <person name="Winkler M.E."/>
        </authorList>
    </citation>
    <scope>NUCLEOTIDE SEQUENCE</scope>
</reference>
<organism evidence="1">
    <name type="scientific">marine metagenome</name>
    <dbReference type="NCBI Taxonomy" id="408172"/>
    <lineage>
        <taxon>unclassified sequences</taxon>
        <taxon>metagenomes</taxon>
        <taxon>ecological metagenomes</taxon>
    </lineage>
</organism>
<dbReference type="EMBL" id="UINC01003069">
    <property type="protein sequence ID" value="SVA03059.1"/>
    <property type="molecule type" value="Genomic_DNA"/>
</dbReference>
<name>A0A381SHY8_9ZZZZ</name>
<dbReference type="AlphaFoldDB" id="A0A381SHY8"/>
<evidence type="ECO:0000313" key="1">
    <source>
        <dbReference type="EMBL" id="SVA03059.1"/>
    </source>
</evidence>
<gene>
    <name evidence="1" type="ORF">METZ01_LOCUS55913</name>
</gene>